<reference evidence="1 2" key="1">
    <citation type="journal article" date="2024" name="Genome Biol. Evol.">
        <title>Chromosome-level genome assembly of the viviparous eelpout Zoarces viviparus.</title>
        <authorList>
            <person name="Fuhrmann N."/>
            <person name="Brasseur M.V."/>
            <person name="Bakowski C.E."/>
            <person name="Podsiadlowski L."/>
            <person name="Prost S."/>
            <person name="Krehenwinkel H."/>
            <person name="Mayer C."/>
        </authorList>
    </citation>
    <scope>NUCLEOTIDE SEQUENCE [LARGE SCALE GENOMIC DNA]</scope>
    <source>
        <tissue evidence="1">Liver</tissue>
    </source>
</reference>
<protein>
    <submittedName>
        <fullName evidence="1">Uncharacterized protein</fullName>
    </submittedName>
</protein>
<gene>
    <name evidence="1" type="ORF">VZT92_016700</name>
</gene>
<name>A0AAW1EV35_ZOAVI</name>
<organism evidence="1 2">
    <name type="scientific">Zoarces viviparus</name>
    <name type="common">Viviparous eelpout</name>
    <name type="synonym">Blennius viviparus</name>
    <dbReference type="NCBI Taxonomy" id="48416"/>
    <lineage>
        <taxon>Eukaryota</taxon>
        <taxon>Metazoa</taxon>
        <taxon>Chordata</taxon>
        <taxon>Craniata</taxon>
        <taxon>Vertebrata</taxon>
        <taxon>Euteleostomi</taxon>
        <taxon>Actinopterygii</taxon>
        <taxon>Neopterygii</taxon>
        <taxon>Teleostei</taxon>
        <taxon>Neoteleostei</taxon>
        <taxon>Acanthomorphata</taxon>
        <taxon>Eupercaria</taxon>
        <taxon>Perciformes</taxon>
        <taxon>Cottioidei</taxon>
        <taxon>Zoarcales</taxon>
        <taxon>Zoarcidae</taxon>
        <taxon>Zoarcinae</taxon>
        <taxon>Zoarces</taxon>
    </lineage>
</organism>
<proteinExistence type="predicted"/>
<accession>A0AAW1EV35</accession>
<keyword evidence="2" id="KW-1185">Reference proteome</keyword>
<comment type="caution">
    <text evidence="1">The sequence shown here is derived from an EMBL/GenBank/DDBJ whole genome shotgun (WGS) entry which is preliminary data.</text>
</comment>
<dbReference type="AlphaFoldDB" id="A0AAW1EV35"/>
<evidence type="ECO:0000313" key="2">
    <source>
        <dbReference type="Proteomes" id="UP001488805"/>
    </source>
</evidence>
<evidence type="ECO:0000313" key="1">
    <source>
        <dbReference type="EMBL" id="KAK9526042.1"/>
    </source>
</evidence>
<sequence length="95" mass="10809">MKRLYWRTDVGQKRSCWKEEEPQAGQQSSYRCGLEVRVQRGPVEGLEQAVVLMSVTRLETVRGFDGSSKRLQGSWGTLFRGWGGEGVFEDLPGMR</sequence>
<dbReference type="EMBL" id="JBCEZU010000134">
    <property type="protein sequence ID" value="KAK9526042.1"/>
    <property type="molecule type" value="Genomic_DNA"/>
</dbReference>
<dbReference type="Proteomes" id="UP001488805">
    <property type="component" value="Unassembled WGS sequence"/>
</dbReference>